<gene>
    <name evidence="2" type="ORF">OYT1_ch1884</name>
</gene>
<organism evidence="2 3">
    <name type="scientific">Ferriphaselus amnicola</name>
    <dbReference type="NCBI Taxonomy" id="1188319"/>
    <lineage>
        <taxon>Bacteria</taxon>
        <taxon>Pseudomonadati</taxon>
        <taxon>Pseudomonadota</taxon>
        <taxon>Betaproteobacteria</taxon>
        <taxon>Nitrosomonadales</taxon>
        <taxon>Gallionellaceae</taxon>
        <taxon>Ferriphaselus</taxon>
    </lineage>
</organism>
<protein>
    <recommendedName>
        <fullName evidence="1">NERD domain-containing protein</fullName>
    </recommendedName>
</protein>
<feature type="domain" description="NERD" evidence="1">
    <location>
        <begin position="42"/>
        <end position="160"/>
    </location>
</feature>
<proteinExistence type="predicted"/>
<evidence type="ECO:0000259" key="1">
    <source>
        <dbReference type="PROSITE" id="PS50965"/>
    </source>
</evidence>
<reference evidence="2 3" key="1">
    <citation type="submission" date="2018-06" db="EMBL/GenBank/DDBJ databases">
        <title>OYT1 Genome Sequencing.</title>
        <authorList>
            <person name="Kato S."/>
            <person name="Itoh T."/>
            <person name="Ohkuma M."/>
        </authorList>
    </citation>
    <scope>NUCLEOTIDE SEQUENCE [LARGE SCALE GENOMIC DNA]</scope>
    <source>
        <strain evidence="2 3">OYT1</strain>
    </source>
</reference>
<name>A0A2Z6GCR1_9PROT</name>
<dbReference type="Pfam" id="PF08378">
    <property type="entry name" value="NERD"/>
    <property type="match status" value="1"/>
</dbReference>
<evidence type="ECO:0000313" key="3">
    <source>
        <dbReference type="Proteomes" id="UP000033070"/>
    </source>
</evidence>
<accession>A0A2Z6GCR1</accession>
<dbReference type="AlphaFoldDB" id="A0A2Z6GCR1"/>
<keyword evidence="3" id="KW-1185">Reference proteome</keyword>
<dbReference type="EMBL" id="AP018738">
    <property type="protein sequence ID" value="BBE51411.1"/>
    <property type="molecule type" value="Genomic_DNA"/>
</dbReference>
<dbReference type="InterPro" id="IPR011528">
    <property type="entry name" value="NERD"/>
</dbReference>
<dbReference type="Proteomes" id="UP000033070">
    <property type="component" value="Chromosome"/>
</dbReference>
<dbReference type="KEGG" id="fam:OYT1_ch1884"/>
<sequence length="320" mass="35420">MLIKNADSRDRDLATLRSLLDHPAASADIKARVEQEIKKMQAGIKGEQDAAYEINFYFGPSKNWAVIHDLRVEHAGRVAQIDHLLINRFLECWVFESKHFSEGIAINEQGECTIFWNGKPRGIPSPYEQNVKHIAVLKAMGDSGAIPLPTRLGISIKPTYIGMVAVSKGARISRPKENGWWSTSVIKADQIRAAIDKAIDADNNILGAVKLVASDTLQVFARGFAARHRPILVDWHAKFGLSKVQPASPIIEVLPTVLKVEEPPAPKAEEQPSAKKSKLICKACEVSVTYNVAKFCWNNNRRFGGDIYCMNCQKTAPQPG</sequence>
<dbReference type="RefSeq" id="WP_062626081.1">
    <property type="nucleotide sequence ID" value="NZ_AP018738.1"/>
</dbReference>
<dbReference type="STRING" id="1188319.OYT1_00876"/>
<evidence type="ECO:0000313" key="2">
    <source>
        <dbReference type="EMBL" id="BBE51411.1"/>
    </source>
</evidence>
<dbReference type="PROSITE" id="PS50965">
    <property type="entry name" value="NERD"/>
    <property type="match status" value="1"/>
</dbReference>
<dbReference type="OrthoDB" id="5500241at2"/>